<comment type="catalytic activity">
    <reaction evidence="14 15">
        <text>hexadecanoate + ATP + CoA = hexadecanoyl-CoA + AMP + diphosphate</text>
        <dbReference type="Rhea" id="RHEA:30751"/>
        <dbReference type="ChEBI" id="CHEBI:7896"/>
        <dbReference type="ChEBI" id="CHEBI:30616"/>
        <dbReference type="ChEBI" id="CHEBI:33019"/>
        <dbReference type="ChEBI" id="CHEBI:57287"/>
        <dbReference type="ChEBI" id="CHEBI:57379"/>
        <dbReference type="ChEBI" id="CHEBI:456215"/>
    </reaction>
    <physiologicalReaction direction="left-to-right" evidence="14 15">
        <dbReference type="Rhea" id="RHEA:30752"/>
    </physiologicalReaction>
</comment>
<dbReference type="InterPro" id="IPR045311">
    <property type="entry name" value="LC-FACS_euk"/>
</dbReference>
<proteinExistence type="inferred from homology"/>
<evidence type="ECO:0000256" key="11">
    <source>
        <dbReference type="ARBA" id="ARBA00024532"/>
    </source>
</evidence>
<reference evidence="17" key="1">
    <citation type="submission" date="2025-08" db="UniProtKB">
        <authorList>
            <consortium name="Ensembl"/>
        </authorList>
    </citation>
    <scope>IDENTIFICATION</scope>
</reference>
<evidence type="ECO:0000256" key="14">
    <source>
        <dbReference type="ARBA" id="ARBA00049139"/>
    </source>
</evidence>
<keyword evidence="5 15" id="KW-0276">Fatty acid metabolism</keyword>
<dbReference type="Proteomes" id="UP000694416">
    <property type="component" value="Unplaced"/>
</dbReference>
<sequence>MFTINNKVVYSTKVSDPESENETGIYRNPTFKDKLVDNFEDEPLNNLWELFDKAAKKFKTNDCLGTREKLNGKLGPYKWKSFEEVRELILIIGSGLINIDACPLIDVDDYNITSCRFLGLFLSNCEEWNISDLACNAFNIINVPLYDSLGAESSNFILNQTCMQTILCNKLCAVSLFNTLNTSSTIYLKRIILVESDIDEEIKKLNETHELELITWNELIVAGKNKLLDPTPGTLDDIYSICYTSGTTSYPKGVIMKNRNCISQIASSLLGPCNLPLIKMNEHDTHISYLPLAHIYERIMFLIFQVLGTRVGYYSGNIQKVLEDIQELKPTVFISVPRLYNRLHERIFSSLKKKPAVLQMLFNRGLEQKLKKMNSTGLPTHFLWDRLIFNKAKKVLGGNIRAMLNSSAPLDGDVTKKLKCIFSVPIAEGYGMTETLGPAFITNTIDKNVGHIGGPLPCVEFKVVSVPEMNYLVTDSPPRGELYIRGPTVCTSGYFKLEKETSESFLENGWIATGDIVTFNENGSTSIIDRKKNIYKLAQGEYVAVEKIESYYKQSLHINQIFVYGYSHESFLVSIICPSVDALNQWMKEKKIKKTHEEVIQMDQYKKDVMEELTNIGKKCGLHGFEQIKDIYFTLEEFTIQNNLMTPTAKTKRHEAFKKFKVNIDEMYAKAKQA</sequence>
<dbReference type="Ensembl" id="ENSPTET00000004477.1">
    <property type="protein sequence ID" value="ENSPTEP00000002875.1"/>
    <property type="gene ID" value="ENSPTEG00000003377.1"/>
</dbReference>
<keyword evidence="4" id="KW-0496">Mitochondrion</keyword>
<comment type="catalytic activity">
    <reaction evidence="9">
        <text>a long-chain fatty acid + ATP + CoA = a long-chain fatty acyl-CoA + AMP + diphosphate</text>
        <dbReference type="Rhea" id="RHEA:15421"/>
        <dbReference type="ChEBI" id="CHEBI:30616"/>
        <dbReference type="ChEBI" id="CHEBI:33019"/>
        <dbReference type="ChEBI" id="CHEBI:57287"/>
        <dbReference type="ChEBI" id="CHEBI:57560"/>
        <dbReference type="ChEBI" id="CHEBI:83139"/>
        <dbReference type="ChEBI" id="CHEBI:456215"/>
        <dbReference type="EC" id="6.2.1.3"/>
    </reaction>
    <physiologicalReaction direction="left-to-right" evidence="9">
        <dbReference type="Rhea" id="RHEA:15422"/>
    </physiologicalReaction>
</comment>
<evidence type="ECO:0000256" key="8">
    <source>
        <dbReference type="ARBA" id="ARBA00024469"/>
    </source>
</evidence>
<accession>A0A8C9GLC9</accession>
<keyword evidence="4" id="KW-0472">Membrane</keyword>
<organism evidence="17 18">
    <name type="scientific">Piliocolobus tephrosceles</name>
    <name type="common">Ugandan red Colobus</name>
    <dbReference type="NCBI Taxonomy" id="591936"/>
    <lineage>
        <taxon>Eukaryota</taxon>
        <taxon>Metazoa</taxon>
        <taxon>Chordata</taxon>
        <taxon>Craniata</taxon>
        <taxon>Vertebrata</taxon>
        <taxon>Euteleostomi</taxon>
        <taxon>Mammalia</taxon>
        <taxon>Eutheria</taxon>
        <taxon>Euarchontoglires</taxon>
        <taxon>Primates</taxon>
        <taxon>Haplorrhini</taxon>
        <taxon>Catarrhini</taxon>
        <taxon>Cercopithecidae</taxon>
        <taxon>Colobinae</taxon>
        <taxon>Piliocolobus</taxon>
    </lineage>
</organism>
<evidence type="ECO:0000256" key="7">
    <source>
        <dbReference type="ARBA" id="ARBA00023098"/>
    </source>
</evidence>
<name>A0A8C9GLC9_9PRIM</name>
<comment type="catalytic activity">
    <reaction evidence="11 15">
        <text>15-hydroxy-(5Z,8Z,11Z,13E)-eicosatetraenoate + ATP + CoA = 15-hydroxy-(5Z,8Z,11Z,13E)-eicosatetraenoyl-CoA + AMP + diphosphate</text>
        <dbReference type="Rhea" id="RHEA:52116"/>
        <dbReference type="ChEBI" id="CHEBI:30616"/>
        <dbReference type="ChEBI" id="CHEBI:33019"/>
        <dbReference type="ChEBI" id="CHEBI:57287"/>
        <dbReference type="ChEBI" id="CHEBI:78832"/>
        <dbReference type="ChEBI" id="CHEBI:136409"/>
        <dbReference type="ChEBI" id="CHEBI:456215"/>
    </reaction>
    <physiologicalReaction direction="left-to-right" evidence="11 15">
        <dbReference type="Rhea" id="RHEA:52117"/>
    </physiologicalReaction>
</comment>
<comment type="catalytic activity">
    <reaction evidence="8 15">
        <text>5-hydroxy-(6E,8Z,11Z,14Z)-eicosatetraenoate + ATP + CoA = 5-hydroxy-(6E,8Z,11Z,14Z)-eicosatetraenoyl-CoA + AMP + diphosphate</text>
        <dbReference type="Rhea" id="RHEA:52108"/>
        <dbReference type="ChEBI" id="CHEBI:30616"/>
        <dbReference type="ChEBI" id="CHEBI:33019"/>
        <dbReference type="ChEBI" id="CHEBI:57287"/>
        <dbReference type="ChEBI" id="CHEBI:65341"/>
        <dbReference type="ChEBI" id="CHEBI:136407"/>
        <dbReference type="ChEBI" id="CHEBI:456215"/>
    </reaction>
    <physiologicalReaction direction="left-to-right" evidence="8 15">
        <dbReference type="Rhea" id="RHEA:52109"/>
    </physiologicalReaction>
</comment>
<dbReference type="AlphaFoldDB" id="A0A8C9GLC9"/>
<comment type="subcellular location">
    <subcellularLocation>
        <location evidence="15">Mitochondrion outer membrane</location>
        <topology evidence="15">Single-pass membrane protein</topology>
    </subcellularLocation>
    <subcellularLocation>
        <location evidence="15">Endoplasmic reticulum membrane</location>
        <topology evidence="15">Single-pass membrane protein</topology>
    </subcellularLocation>
</comment>
<keyword evidence="18" id="KW-1185">Reference proteome</keyword>
<feature type="domain" description="AMP-dependent synthetase/ligase" evidence="16">
    <location>
        <begin position="118"/>
        <end position="494"/>
    </location>
</feature>
<dbReference type="InterPro" id="IPR020845">
    <property type="entry name" value="AMP-binding_CS"/>
</dbReference>
<dbReference type="CDD" id="cd05927">
    <property type="entry name" value="LC-FACS_euk"/>
    <property type="match status" value="1"/>
</dbReference>
<dbReference type="PROSITE" id="PS00455">
    <property type="entry name" value="AMP_BINDING"/>
    <property type="match status" value="1"/>
</dbReference>
<keyword evidence="2 15" id="KW-0436">Ligase</keyword>
<keyword evidence="7 15" id="KW-0443">Lipid metabolism</keyword>
<protein>
    <recommendedName>
        <fullName evidence="15">Long-chain-fatty-acid--CoA ligase</fullName>
        <ecNumber evidence="15">6.2.1.15</ecNumber>
        <ecNumber evidence="15">6.2.1.3</ecNumber>
    </recommendedName>
    <alternativeName>
        <fullName evidence="15">Acyl-CoA synthetase</fullName>
    </alternativeName>
    <alternativeName>
        <fullName evidence="15">Long-chain acyl-CoA synthetase</fullName>
    </alternativeName>
</protein>
<evidence type="ECO:0000256" key="5">
    <source>
        <dbReference type="ARBA" id="ARBA00022832"/>
    </source>
</evidence>
<reference evidence="17" key="2">
    <citation type="submission" date="2025-09" db="UniProtKB">
        <authorList>
            <consortium name="Ensembl"/>
        </authorList>
    </citation>
    <scope>IDENTIFICATION</scope>
</reference>
<comment type="function">
    <text evidence="15">Catalyzes the conversion of long-chain fatty acids to their active form acyl-CoAs for both synthesis of cellular lipids, and degradation via beta-oxidation.</text>
</comment>
<dbReference type="PANTHER" id="PTHR43272:SF33">
    <property type="entry name" value="AMP-BINDING DOMAIN-CONTAINING PROTEIN-RELATED"/>
    <property type="match status" value="1"/>
</dbReference>
<evidence type="ECO:0000256" key="9">
    <source>
        <dbReference type="ARBA" id="ARBA00024484"/>
    </source>
</evidence>
<evidence type="ECO:0000256" key="2">
    <source>
        <dbReference type="ARBA" id="ARBA00022598"/>
    </source>
</evidence>
<dbReference type="GO" id="GO:0005741">
    <property type="term" value="C:mitochondrial outer membrane"/>
    <property type="evidence" value="ECO:0007669"/>
    <property type="project" value="UniProtKB-SubCell"/>
</dbReference>
<dbReference type="SUPFAM" id="SSF56801">
    <property type="entry name" value="Acetyl-CoA synthetase-like"/>
    <property type="match status" value="1"/>
</dbReference>
<dbReference type="InterPro" id="IPR000873">
    <property type="entry name" value="AMP-dep_synth/lig_dom"/>
</dbReference>
<evidence type="ECO:0000256" key="10">
    <source>
        <dbReference type="ARBA" id="ARBA00024495"/>
    </source>
</evidence>
<dbReference type="EC" id="6.2.1.15" evidence="15"/>
<evidence type="ECO:0000256" key="15">
    <source>
        <dbReference type="RuleBase" id="RU369030"/>
    </source>
</evidence>
<evidence type="ECO:0000256" key="4">
    <source>
        <dbReference type="ARBA" id="ARBA00022787"/>
    </source>
</evidence>
<comment type="catalytic activity">
    <reaction evidence="13 15">
        <text>(E)-hexadec-2-enoate + ATP + CoA = (2E)-hexadecenoyl-CoA + AMP + diphosphate</text>
        <dbReference type="Rhea" id="RHEA:36139"/>
        <dbReference type="ChEBI" id="CHEBI:30616"/>
        <dbReference type="ChEBI" id="CHEBI:33019"/>
        <dbReference type="ChEBI" id="CHEBI:57287"/>
        <dbReference type="ChEBI" id="CHEBI:61526"/>
        <dbReference type="ChEBI" id="CHEBI:72745"/>
        <dbReference type="ChEBI" id="CHEBI:456215"/>
    </reaction>
    <physiologicalReaction direction="left-to-right" evidence="13 15">
        <dbReference type="Rhea" id="RHEA:36140"/>
    </physiologicalReaction>
</comment>
<dbReference type="InterPro" id="IPR042099">
    <property type="entry name" value="ANL_N_sf"/>
</dbReference>
<dbReference type="GO" id="GO:0005524">
    <property type="term" value="F:ATP binding"/>
    <property type="evidence" value="ECO:0007669"/>
    <property type="project" value="UniProtKB-KW"/>
</dbReference>
<comment type="similarity">
    <text evidence="1 15">Belongs to the ATP-dependent AMP-binding enzyme family.</text>
</comment>
<keyword evidence="3 15" id="KW-0547">Nucleotide-binding</keyword>
<dbReference type="GO" id="GO:0005789">
    <property type="term" value="C:endoplasmic reticulum membrane"/>
    <property type="evidence" value="ECO:0007669"/>
    <property type="project" value="UniProtKB-SubCell"/>
</dbReference>
<evidence type="ECO:0000256" key="6">
    <source>
        <dbReference type="ARBA" id="ARBA00022840"/>
    </source>
</evidence>
<dbReference type="Pfam" id="PF00501">
    <property type="entry name" value="AMP-binding"/>
    <property type="match status" value="1"/>
</dbReference>
<evidence type="ECO:0000313" key="17">
    <source>
        <dbReference type="Ensembl" id="ENSPTEP00000002875.1"/>
    </source>
</evidence>
<comment type="catalytic activity">
    <reaction evidence="10 15">
        <text>12-hydroxy-(5Z,8Z,10E,14Z)-eicosatetraenoate + ATP + CoA = 12-hydroxy-(5Z,8Z,10E,14Z)-eicosatetraenoyl-CoA + AMP + diphosphate</text>
        <dbReference type="Rhea" id="RHEA:52112"/>
        <dbReference type="ChEBI" id="CHEBI:30616"/>
        <dbReference type="ChEBI" id="CHEBI:33019"/>
        <dbReference type="ChEBI" id="CHEBI:57287"/>
        <dbReference type="ChEBI" id="CHEBI:90718"/>
        <dbReference type="ChEBI" id="CHEBI:136408"/>
        <dbReference type="ChEBI" id="CHEBI:456215"/>
    </reaction>
    <physiologicalReaction direction="left-to-right" evidence="10 15">
        <dbReference type="Rhea" id="RHEA:52113"/>
    </physiologicalReaction>
</comment>
<evidence type="ECO:0000259" key="16">
    <source>
        <dbReference type="Pfam" id="PF00501"/>
    </source>
</evidence>
<evidence type="ECO:0000256" key="12">
    <source>
        <dbReference type="ARBA" id="ARBA00024548"/>
    </source>
</evidence>
<dbReference type="EC" id="6.2.1.3" evidence="15"/>
<evidence type="ECO:0000256" key="1">
    <source>
        <dbReference type="ARBA" id="ARBA00006432"/>
    </source>
</evidence>
<keyword evidence="4" id="KW-1000">Mitochondrion outer membrane</keyword>
<comment type="catalytic activity">
    <reaction evidence="12 15">
        <text>(5Z,8Z,11Z,14Z)-eicosatetraenoate + ATP + CoA = (5Z,8Z,11Z,14Z)-eicosatetraenoyl-CoA + AMP + diphosphate</text>
        <dbReference type="Rhea" id="RHEA:19713"/>
        <dbReference type="ChEBI" id="CHEBI:30616"/>
        <dbReference type="ChEBI" id="CHEBI:32395"/>
        <dbReference type="ChEBI" id="CHEBI:33019"/>
        <dbReference type="ChEBI" id="CHEBI:57287"/>
        <dbReference type="ChEBI" id="CHEBI:57368"/>
        <dbReference type="ChEBI" id="CHEBI:456215"/>
        <dbReference type="EC" id="6.2.1.15"/>
    </reaction>
    <physiologicalReaction direction="left-to-right" evidence="12 15">
        <dbReference type="Rhea" id="RHEA:19714"/>
    </physiologicalReaction>
</comment>
<evidence type="ECO:0000256" key="13">
    <source>
        <dbReference type="ARBA" id="ARBA00024565"/>
    </source>
</evidence>
<dbReference type="PANTHER" id="PTHR43272">
    <property type="entry name" value="LONG-CHAIN-FATTY-ACID--COA LIGASE"/>
    <property type="match status" value="1"/>
</dbReference>
<dbReference type="GO" id="GO:0047676">
    <property type="term" value="F:arachidonate-CoA ligase activity"/>
    <property type="evidence" value="ECO:0007669"/>
    <property type="project" value="UniProtKB-EC"/>
</dbReference>
<evidence type="ECO:0000313" key="18">
    <source>
        <dbReference type="Proteomes" id="UP000694416"/>
    </source>
</evidence>
<keyword evidence="6 15" id="KW-0067">ATP-binding</keyword>
<evidence type="ECO:0000256" key="3">
    <source>
        <dbReference type="ARBA" id="ARBA00022741"/>
    </source>
</evidence>
<dbReference type="Gene3D" id="3.40.50.12780">
    <property type="entry name" value="N-terminal domain of ligase-like"/>
    <property type="match status" value="1"/>
</dbReference>